<dbReference type="InterPro" id="IPR008979">
    <property type="entry name" value="Galactose-bd-like_sf"/>
</dbReference>
<reference evidence="3 4" key="1">
    <citation type="submission" date="2013-09" db="EMBL/GenBank/DDBJ databases">
        <authorList>
            <person name="Zeng Z."/>
            <person name="Chen C."/>
        </authorList>
    </citation>
    <scope>NUCLEOTIDE SEQUENCE [LARGE SCALE GENOMIC DNA]</scope>
    <source>
        <strain evidence="3 4">F44-8</strain>
    </source>
</reference>
<sequence length="3366" mass="374422">MLNRKFILTVLFIVFSHFCYSQKQEVHSNDPVPAGSLTANYTLPIIVDPLYSNLNSGDFISVDPGVYVYFGLSDDSATPTVHNQIYSASITLTITPYSATGALTPYNVNMEIMHDYVNDLQQFNDLAVYKLPGVHKASVKVASTAPVYKNASGQVITVTSPAIYVQLKFMTDRYYNLKDTTVTPITEKLVSYNGFTETVVASNGTTNGEDEVQISWNAYPAAPAEEYELEWTWVDNYGTSNDELSKVEIALTEKDFEINSTRIETKNTSYRIPLVFSKGYLIYRVRPVGRFLDDISKNYYGAWSSGLSDKNTVNDWPNVLKIGTNYEGGTKNWQYQSSYAENAKKKEVASFFDGSLRNRQTVTRINNNNNGNRQAVVGEVIYDNQGRPAVEVLPAPLQESSIKYYDGLTKNNASNPFTHKDFDWDLVIDESCEPTLIGGMSNEAGASKYYSENAQQSASSPFQDFVPNANGYPFSQVEYTPDNTGRIRRKGGVGANHQLGSGHDMQYFYMLPEQEELNRLFGNSVGYNSHYKKNMVVDPNGQVSVSYVDPTGKTIATALAGNSPSNLSALTDTNNSSLHQITTSDLITSNIEYSTGNNSGSIDGSKVEMQVGVENDNSTLTFSYSLSHDTDAYTESCLNGINYPFVFDWSLSLLDDCANQMFTNTSLSGQAGVLNTNTSTVTQLTLSNDFITQALSVGTYTLSKDVRINNESLETYADDYMARISDPSNPCYVNPDNFSPNASIEDCNVTCSECEISLVSPYLSDSQISAFTSLINTSNNPNGDQLGNTSARQSYINIAKQGYVLANIKIVLDNTTFAYSGSELTYTNNAGQEINQLEVDLYENRFEQEFNGLLQGCRGLCEQLIAPCQAFEHQLLADMSINGQYGSTYGLVGTDIDDDTVYPESLSIFNSGNSFYYGGYVVTATYNDEETGEPVQDIESNYSWKHPATPYVNEYGELSKIRVQKISEGVYDPPISGGTVTEDVLPGYYLVNPEQLENVSDFINAWVPSWANSLIKYHPEYFYYVYQKAICEATYSGETSDSFDAKLETIETFEDIMNASNNQLGITFMQLLQRSQYQKDPFFNITYSGIEGTIESSTHRSQRTAIMDEALNFNYDGIVIQGSNLNMLQSAIYLTLNGNGMMGVSDFQNLYSNTSSFSSALSYIQTLPVSQRNNIWVMFRSNYTGLKHKIKTVYSTIYSLTKSRYNGCIGELEDTDNFVTTFITYSNYSDIVNSIDAAVTTGEQDSITNICDPQTASLYAEKAKRFMPADYGSNNGMEQGQNQEDILNDADASMYMLTGKCPLAFDMEYFLNGLVQPAYNNHGLLVNGTPTNQFPYLTPDLYMSQAGLTSMPTFMQTEAMYGAQNGGVLGIKIGSLSPINLTILNAGITDSGCGTTPTWSDYEIGKFVITELKNLYYIPGSYDPGSGLFRFRIVASIIRVPAVCEFPEEIIIEGSSKVAVGGCGFEDDPSLIVPGGTVLPNQSSTETGGVPCNKLSRFEKGLLRLMNKLNDAPGGSKLLNQNISLGYTNAGTLTQADPYGYMNSILPEVLEDDNYVAYWNASSSTAFQIIVNGGNTAQITMQQPLNPSNIYKFTAVNIEEQIIKVSYIALPNYNLVTVTGNILNGDRKGPFDFDCICKEVVNIEHGAGEQFLGLVSFLWNKRDVLDPSESYDFQPYMANIDPFVDATNPTVNYFTTYDNSGRGIYFVFDKNYPCKFYLTLDDNGNTNLFNNTIGFSDLEIFDTQGGTATFNIKVHHGEYQGYDEFGSLTMLPPGVTIKQGKIECVKTECVEGAAVTNATRLLFMELRSQYLSSGTVSQNFSSANLNVLAPYVNLTEEDETARIYNFYVSETSEGTQLGFSFTDSGCDVKFNIPGYNINQVNTITEFTFNNDYSAFTFKGTLTSGGSFVGNGTMECLYVTPCFVEVRVDCNPCIPQTIDVVSCADGWKQFSNTVASVSGYTLDADFSPEYFCSSNLQYVSEDYQHYIKELNITTTDDAHFITITEFAMSSLGYGNITTEDAIDDYRVYISDGGTYSWLRYVEEIYMQNSTTCPPALIFPSQDIRIEAYDPCETFVNNVNGTYSSELWLAYLQGQRAAFKERYLKAAMEGLTETFVKSAPDKEYQYTLYYYDQAGNLVSTVPPQGAVRLAPSQNTTINQNRDNVTGAVYPSHSLRTEYRYNSLNQLVWQKTPDGGETKFAYDYLGRIIASQNSKQNNAINYKFSYTRYDGLGRIYEAGEITPTGGYTINSEGKLILQSVAQNEFNDNGVRNEVTRTIYDEPFSTTSILFTDYSSNNTRNRVTAVLYYDEVTTTTVEEQYQNGIFYDYDVHGNVKELISIVNDDALISMQQHIKKVKYDYDLISGNVNKVIYQSDEPDQFIHRYEYDEDNRITDVYTSKDDIIWEKEANYKYYEHGPLARTVIGDKEVQGLDYMYTLHGWLKGVNSEVLGNSYDIGQDGFAVAKDAVSFTLNYYSGDYSSRYTNENKQDENTFFVTKFSGSQTAANLYNGNIRGMITSITDHNQKPLAINSSVYSYDQLNRIKSSTPMGYVYDPNTLIALKGGTALPATTYSYDKNGNLTDLSRQGITGVNAEGSSTGITQMDRFTYVYNAGKNQLNYIQENSYSPSSTFDGDIDAEDQSFNNYQYDAIGQLIKDNGEGLDIDWRVDGKVKSITKTDGTVINFSYDGLGNRLAKTVTNESGVTTTYYNRDAQGNVLSVYEVVAESGQPTKYYLVEQDIYGSSRIGLEQNRIELAQESVMGLTQFASASMMSSEMQTFSTVSTVAALYGINLTGNSYTTWTDNTQLHLFDQDGEKTRQIEITSNFKIDETNFPNMTKQNVTDLQGVVFPPDQNRVWYRSAAKLQVKRDEYGNFIPVVILEKYQRVYNRYRAGLRGKRWSYRNYVWQDVYTLNSAIPTGEWDMDLEIKLVGSNYRPKLTLNGNVYDYDQFTKEEVVLLDGEEEKGKKDYPTPPSANHSLGKRDVEYFVNYDPQPDPGLRAQMCDFEYKIGDDQTPVVDFPFDTFMSYPYAYSTEGVAMQLIDGTQYSSTYCGTPGQDTDADGLTDDVDNCPFHFNPDQLDSDGDGVGDVCDNCASSNPDQLDTDGDGVGDACDNCIYVANADQVDSDGDGIGDVCDNCMYTANADQADADGDGIGDVCEGYDQGVGTPEPIGEKILAQRYVGDKRYELTNHLGNVLGVITDRKLAGGNSVENEVFFEDFEDGYTGWSALVQSGVTMTTENGRLKVTFAQGAAPSFFINITRSNLDNNKTYMLTYDLVKENFAGSFSPKLIRNGSQFVGYEGMVNRYPVVNTESYSSLTISFFIGPHTATQDEVIYIDNVRLVEVSSGALAGGFTPDVVSYSDYYPFGMQMP</sequence>
<dbReference type="RefSeq" id="WP_035136114.1">
    <property type="nucleotide sequence ID" value="NZ_JRLV01000027.1"/>
</dbReference>
<dbReference type="PANTHER" id="PTHR10199">
    <property type="entry name" value="THROMBOSPONDIN"/>
    <property type="match status" value="1"/>
</dbReference>
<organism evidence="3 4">
    <name type="scientific">Flavobacterium beibuense F44-8</name>
    <dbReference type="NCBI Taxonomy" id="1406840"/>
    <lineage>
        <taxon>Bacteria</taxon>
        <taxon>Pseudomonadati</taxon>
        <taxon>Bacteroidota</taxon>
        <taxon>Flavobacteriia</taxon>
        <taxon>Flavobacteriales</taxon>
        <taxon>Flavobacteriaceae</taxon>
        <taxon>Flavobacterium</taxon>
    </lineage>
</organism>
<evidence type="ECO:0000256" key="2">
    <source>
        <dbReference type="ARBA" id="ARBA00022837"/>
    </source>
</evidence>
<dbReference type="SUPFAM" id="SSF49785">
    <property type="entry name" value="Galactose-binding domain-like"/>
    <property type="match status" value="1"/>
</dbReference>
<dbReference type="Gene3D" id="2.180.10.10">
    <property type="entry name" value="RHS repeat-associated core"/>
    <property type="match status" value="1"/>
</dbReference>
<name>A0A0A2LRE9_9FLAO</name>
<proteinExistence type="predicted"/>
<dbReference type="InterPro" id="IPR028974">
    <property type="entry name" value="TSP_type-3_rpt"/>
</dbReference>
<keyword evidence="4" id="KW-1185">Reference proteome</keyword>
<feature type="non-terminal residue" evidence="3">
    <location>
        <position position="3366"/>
    </location>
</feature>
<dbReference type="eggNOG" id="COG3209">
    <property type="taxonomic scope" value="Bacteria"/>
</dbReference>
<dbReference type="InterPro" id="IPR003367">
    <property type="entry name" value="Thrombospondin_3-like_rpt"/>
</dbReference>
<dbReference type="Gene3D" id="4.10.1080.10">
    <property type="entry name" value="TSP type-3 repeat"/>
    <property type="match status" value="1"/>
</dbReference>
<evidence type="ECO:0000256" key="1">
    <source>
        <dbReference type="ARBA" id="ARBA00022729"/>
    </source>
</evidence>
<keyword evidence="1" id="KW-0732">Signal</keyword>
<comment type="caution">
    <text evidence="3">The sequence shown here is derived from an EMBL/GenBank/DDBJ whole genome shotgun (WGS) entry which is preliminary data.</text>
</comment>
<evidence type="ECO:0000313" key="4">
    <source>
        <dbReference type="Proteomes" id="UP000030129"/>
    </source>
</evidence>
<dbReference type="SUPFAM" id="SSF103647">
    <property type="entry name" value="TSP type-3 repeat"/>
    <property type="match status" value="1"/>
</dbReference>
<dbReference type="STRING" id="1406840.Q763_16720"/>
<dbReference type="GO" id="GO:0005509">
    <property type="term" value="F:calcium ion binding"/>
    <property type="evidence" value="ECO:0007669"/>
    <property type="project" value="InterPro"/>
</dbReference>
<protein>
    <submittedName>
        <fullName evidence="3">Uncharacterized protein</fullName>
    </submittedName>
</protein>
<dbReference type="Proteomes" id="UP000030129">
    <property type="component" value="Unassembled WGS sequence"/>
</dbReference>
<dbReference type="GO" id="GO:0007155">
    <property type="term" value="P:cell adhesion"/>
    <property type="evidence" value="ECO:0007669"/>
    <property type="project" value="InterPro"/>
</dbReference>
<gene>
    <name evidence="3" type="ORF">Q763_16720</name>
</gene>
<keyword evidence="2" id="KW-0106">Calcium</keyword>
<accession>A0A0A2LRE9</accession>
<evidence type="ECO:0000313" key="3">
    <source>
        <dbReference type="EMBL" id="KGO78770.1"/>
    </source>
</evidence>
<dbReference type="EMBL" id="JRLV01000027">
    <property type="protein sequence ID" value="KGO78770.1"/>
    <property type="molecule type" value="Genomic_DNA"/>
</dbReference>
<dbReference type="Pfam" id="PF02412">
    <property type="entry name" value="TSP_3"/>
    <property type="match status" value="3"/>
</dbReference>